<dbReference type="Proteomes" id="UP000829194">
    <property type="component" value="Chromosome"/>
</dbReference>
<dbReference type="EMBL" id="CP093547">
    <property type="protein sequence ID" value="UNP31826.1"/>
    <property type="molecule type" value="Genomic_DNA"/>
</dbReference>
<gene>
    <name evidence="1" type="ORF">MOV92_11480</name>
</gene>
<protein>
    <recommendedName>
        <fullName evidence="3">Lipoprotein</fullName>
    </recommendedName>
</protein>
<reference evidence="1 2" key="1">
    <citation type="submission" date="2022-03" db="EMBL/GenBank/DDBJ databases">
        <title>Complete genome sequence of Lysobacter capsici VKM B-2533 and Lysobacter gummosus 10.1.1, promising sources of lytic agents.</title>
        <authorList>
            <person name="Tarlachkov S.V."/>
            <person name="Kudryakova I.V."/>
            <person name="Afoshin A.S."/>
            <person name="Leontyevskaya E.A."/>
            <person name="Leontyevskaya N.V."/>
        </authorList>
    </citation>
    <scope>NUCLEOTIDE SEQUENCE [LARGE SCALE GENOMIC DNA]</scope>
    <source>
        <strain evidence="1 2">10.1.1</strain>
    </source>
</reference>
<evidence type="ECO:0000313" key="2">
    <source>
        <dbReference type="Proteomes" id="UP000829194"/>
    </source>
</evidence>
<evidence type="ECO:0000313" key="1">
    <source>
        <dbReference type="EMBL" id="UNP31826.1"/>
    </source>
</evidence>
<name>A0ABY3XJL0_9GAMM</name>
<keyword evidence="2" id="KW-1185">Reference proteome</keyword>
<proteinExistence type="predicted"/>
<sequence length="129" mass="14171">MIESHRSESMPAWRTGTSVRRVLVPSPTSEAAMMKPIFISILMLLAACGLDNKQPTKPAAVDQEPLESALIVGSAESPDPVLARVMALEQSGVVKDVVVQESFPVQIRLRAPRRVIDELNRMPRTGQLR</sequence>
<accession>A0ABY3XJL0</accession>
<organism evidence="1 2">
    <name type="scientific">Lysobacter gummosus</name>
    <dbReference type="NCBI Taxonomy" id="262324"/>
    <lineage>
        <taxon>Bacteria</taxon>
        <taxon>Pseudomonadati</taxon>
        <taxon>Pseudomonadota</taxon>
        <taxon>Gammaproteobacteria</taxon>
        <taxon>Lysobacterales</taxon>
        <taxon>Lysobacteraceae</taxon>
        <taxon>Lysobacter</taxon>
    </lineage>
</organism>
<dbReference type="RefSeq" id="WP_148648854.1">
    <property type="nucleotide sequence ID" value="NZ_CP011131.1"/>
</dbReference>
<evidence type="ECO:0008006" key="3">
    <source>
        <dbReference type="Google" id="ProtNLM"/>
    </source>
</evidence>